<dbReference type="Pfam" id="PF20505">
    <property type="entry name" value="DUF6731"/>
    <property type="match status" value="1"/>
</dbReference>
<dbReference type="RefSeq" id="WP_124933825.1">
    <property type="nucleotide sequence ID" value="NZ_RQZC01000009.1"/>
</dbReference>
<dbReference type="Proteomes" id="UP000271272">
    <property type="component" value="Unassembled WGS sequence"/>
</dbReference>
<keyword evidence="2" id="KW-1185">Reference proteome</keyword>
<proteinExistence type="predicted"/>
<name>A0A3P1V6I8_9ACTO</name>
<evidence type="ECO:0000313" key="2">
    <source>
        <dbReference type="Proteomes" id="UP000271272"/>
    </source>
</evidence>
<reference evidence="1 2" key="1">
    <citation type="submission" date="2018-11" db="EMBL/GenBank/DDBJ databases">
        <title>Genomes From Bacteria Associated with the Canine Oral Cavity: a Test Case for Automated Genome-Based Taxonomic Assignment.</title>
        <authorList>
            <person name="Coil D.A."/>
            <person name="Jospin G."/>
            <person name="Darling A.E."/>
            <person name="Wallis C."/>
            <person name="Davis I.J."/>
            <person name="Harris S."/>
            <person name="Eisen J.A."/>
            <person name="Holcombe L.J."/>
            <person name="O'Flynn C."/>
        </authorList>
    </citation>
    <scope>NUCLEOTIDE SEQUENCE [LARGE SCALE GENOMIC DNA]</scope>
    <source>
        <strain evidence="1 2">OH5050</strain>
    </source>
</reference>
<sequence>MSTSKLTRKVNFYEIRLVGTDRNPVNRDDWHTILPDAHARFLRTKAPNHTVIRNGVEYIGWAGNDANTTVDYLIIGKRRSPADNPGVDNGISMPVPLELEDGLLLVEPVYVIPVSGTPYIATIGSSGCPRSGAIAEWIERKGGYIDQDLGVSLMPVLRRDAVERLQQAEAATALTVKILAASLAENRVSRLRSALQAAKGLTDGDGTISLSISLGRHKSNRDSEVSLLDSIQELADLPEAQTAQARVVVPEGNKMKSETIDFLKDKLTAKVILDGDPNEAPTHAAMIRAMLEAISQHRSQLL</sequence>
<dbReference type="EMBL" id="RQZC01000009">
    <property type="protein sequence ID" value="RRD29287.1"/>
    <property type="molecule type" value="Genomic_DNA"/>
</dbReference>
<gene>
    <name evidence="1" type="ORF">EII10_07205</name>
</gene>
<organism evidence="1 2">
    <name type="scientific">Actinomyces bowdenii</name>
    <dbReference type="NCBI Taxonomy" id="131109"/>
    <lineage>
        <taxon>Bacteria</taxon>
        <taxon>Bacillati</taxon>
        <taxon>Actinomycetota</taxon>
        <taxon>Actinomycetes</taxon>
        <taxon>Actinomycetales</taxon>
        <taxon>Actinomycetaceae</taxon>
        <taxon>Actinomyces</taxon>
    </lineage>
</organism>
<dbReference type="InterPro" id="IPR046618">
    <property type="entry name" value="DUF6731"/>
</dbReference>
<dbReference type="AlphaFoldDB" id="A0A3P1V6I8"/>
<protein>
    <submittedName>
        <fullName evidence="1">Uncharacterized protein</fullName>
    </submittedName>
</protein>
<accession>A0A3P1V6I8</accession>
<comment type="caution">
    <text evidence="1">The sequence shown here is derived from an EMBL/GenBank/DDBJ whole genome shotgun (WGS) entry which is preliminary data.</text>
</comment>
<dbReference type="OrthoDB" id="5191029at2"/>
<evidence type="ECO:0000313" key="1">
    <source>
        <dbReference type="EMBL" id="RRD29287.1"/>
    </source>
</evidence>